<sequence>MKTGFVLVIGLVATIWSGTPDDTVGLTSLYEGDSKHGANMQGSLLFQAFHRKVMDTGVETKNSIVYSACVWLLCALHQTRFWRIRTVYKLVGHTHSHCDRVFSRIKASLMGKSYISEDDMKQIIVSTLKSYKMEWDHLHASLDFEALKTLLGLDIHHLRNVHDLEIFRTTGGVFVRWKQYISDELWSRPRLVVAPENIATVAQARPPHVKHKFTDEAKAKFSDFLSKLEIQLGSMNLLDDHVRAGMAWLKQVTQFDTDFTMPVDRMLGDIMHGGAPRGCRLESSAIVPDDMLLLNCPGPCSLVQLGTVGDSDPAMDASCCVGDFVITLNDSKALPFVMGQVVDVDGDSGIVQWWHPGKSKEANLKAGRKKAILDLFGGWQPTTDIPVGELEPLPPSVVSPARIRIWGFTLDSGDQIPFSILDKVQGELDIDLTGLKMSSTQRGALYRMPKKKDESPDQRDFKKEVKKFVKNLMEESDPKALSLQDVREAVKKELLKGEEPKNVAMFNAIVDSTVSHFHRKDREAASTSKPKGVLKPIFKK</sequence>
<evidence type="ECO:0000259" key="3">
    <source>
        <dbReference type="Pfam" id="PF25273"/>
    </source>
</evidence>
<accession>A0A9P1CIN2</accession>
<dbReference type="EMBL" id="CAMXCT030001779">
    <property type="protein sequence ID" value="CAL4780299.1"/>
    <property type="molecule type" value="Genomic_DNA"/>
</dbReference>
<dbReference type="AlphaFoldDB" id="A0A9P1CIN2"/>
<dbReference type="Pfam" id="PF25273">
    <property type="entry name" value="DUF7869"/>
    <property type="match status" value="1"/>
</dbReference>
<feature type="region of interest" description="Disordered" evidence="1">
    <location>
        <begin position="518"/>
        <end position="540"/>
    </location>
</feature>
<evidence type="ECO:0000313" key="6">
    <source>
        <dbReference type="EMBL" id="CAL1146362.1"/>
    </source>
</evidence>
<keyword evidence="8" id="KW-1185">Reference proteome</keyword>
<feature type="domain" description="DUF7869" evidence="3">
    <location>
        <begin position="58"/>
        <end position="170"/>
    </location>
</feature>
<evidence type="ECO:0000256" key="2">
    <source>
        <dbReference type="SAM" id="SignalP"/>
    </source>
</evidence>
<feature type="signal peptide" evidence="2">
    <location>
        <begin position="1"/>
        <end position="17"/>
    </location>
</feature>
<keyword evidence="2" id="KW-0732">Signal</keyword>
<dbReference type="EMBL" id="CAMXCT030005323">
    <property type="protein sequence ID" value="CAL4799326.1"/>
    <property type="molecule type" value="Genomic_DNA"/>
</dbReference>
<evidence type="ECO:0000256" key="1">
    <source>
        <dbReference type="SAM" id="MobiDB-lite"/>
    </source>
</evidence>
<dbReference type="EMBL" id="CAMXCT020001779">
    <property type="protein sequence ID" value="CAL1146362.1"/>
    <property type="molecule type" value="Genomic_DNA"/>
</dbReference>
<evidence type="ECO:0000313" key="5">
    <source>
        <dbReference type="EMBL" id="CAI4012014.1"/>
    </source>
</evidence>
<dbReference type="Proteomes" id="UP001152797">
    <property type="component" value="Unassembled WGS sequence"/>
</dbReference>
<name>A0A9P1CIN2_9DINO</name>
<proteinExistence type="predicted"/>
<dbReference type="EMBL" id="CAMXCT010005323">
    <property type="protein sequence ID" value="CAI4012014.1"/>
    <property type="molecule type" value="Genomic_DNA"/>
</dbReference>
<evidence type="ECO:0000313" key="7">
    <source>
        <dbReference type="EMBL" id="CAL4799326.1"/>
    </source>
</evidence>
<dbReference type="EMBL" id="CAMXCT020005323">
    <property type="protein sequence ID" value="CAL1165389.1"/>
    <property type="molecule type" value="Genomic_DNA"/>
</dbReference>
<gene>
    <name evidence="4" type="ORF">C1SCF055_LOCUS19776</name>
    <name evidence="5" type="ORF">C1SCF055_LOCUS37126</name>
</gene>
<reference evidence="6" key="2">
    <citation type="submission" date="2024-04" db="EMBL/GenBank/DDBJ databases">
        <authorList>
            <person name="Chen Y."/>
            <person name="Shah S."/>
            <person name="Dougan E. K."/>
            <person name="Thang M."/>
            <person name="Chan C."/>
        </authorList>
    </citation>
    <scope>NUCLEOTIDE SEQUENCE [LARGE SCALE GENOMIC DNA]</scope>
</reference>
<protein>
    <submittedName>
        <fullName evidence="7">OTU domain-containing protein</fullName>
    </submittedName>
</protein>
<evidence type="ECO:0000313" key="4">
    <source>
        <dbReference type="EMBL" id="CAI3992987.1"/>
    </source>
</evidence>
<reference evidence="4" key="1">
    <citation type="submission" date="2022-10" db="EMBL/GenBank/DDBJ databases">
        <authorList>
            <person name="Chen Y."/>
            <person name="Dougan E. K."/>
            <person name="Chan C."/>
            <person name="Rhodes N."/>
            <person name="Thang M."/>
        </authorList>
    </citation>
    <scope>NUCLEOTIDE SEQUENCE</scope>
</reference>
<feature type="chain" id="PRO_5043270498" evidence="2">
    <location>
        <begin position="18"/>
        <end position="540"/>
    </location>
</feature>
<evidence type="ECO:0000313" key="8">
    <source>
        <dbReference type="Proteomes" id="UP001152797"/>
    </source>
</evidence>
<dbReference type="EMBL" id="CAMXCT010001779">
    <property type="protein sequence ID" value="CAI3992987.1"/>
    <property type="molecule type" value="Genomic_DNA"/>
</dbReference>
<comment type="caution">
    <text evidence="4">The sequence shown here is derived from an EMBL/GenBank/DDBJ whole genome shotgun (WGS) entry which is preliminary data.</text>
</comment>
<dbReference type="InterPro" id="IPR057191">
    <property type="entry name" value="DUF7869"/>
</dbReference>
<organism evidence="4">
    <name type="scientific">Cladocopium goreaui</name>
    <dbReference type="NCBI Taxonomy" id="2562237"/>
    <lineage>
        <taxon>Eukaryota</taxon>
        <taxon>Sar</taxon>
        <taxon>Alveolata</taxon>
        <taxon>Dinophyceae</taxon>
        <taxon>Suessiales</taxon>
        <taxon>Symbiodiniaceae</taxon>
        <taxon>Cladocopium</taxon>
    </lineage>
</organism>